<feature type="coiled-coil region" evidence="3">
    <location>
        <begin position="65"/>
        <end position="135"/>
    </location>
</feature>
<keyword evidence="2 4" id="KW-0732">Signal</keyword>
<accession>A0ABV9K768</accession>
<evidence type="ECO:0000313" key="6">
    <source>
        <dbReference type="Proteomes" id="UP001596020"/>
    </source>
</evidence>
<reference evidence="6" key="1">
    <citation type="journal article" date="2019" name="Int. J. Syst. Evol. Microbiol.">
        <title>The Global Catalogue of Microorganisms (GCM) 10K type strain sequencing project: providing services to taxonomists for standard genome sequencing and annotation.</title>
        <authorList>
            <consortium name="The Broad Institute Genomics Platform"/>
            <consortium name="The Broad Institute Genome Sequencing Center for Infectious Disease"/>
            <person name="Wu L."/>
            <person name="Ma J."/>
        </authorList>
    </citation>
    <scope>NUCLEOTIDE SEQUENCE [LARGE SCALE GENOMIC DNA]</scope>
    <source>
        <strain evidence="6">CGMCC 4.7357</strain>
    </source>
</reference>
<dbReference type="InterPro" id="IPR005632">
    <property type="entry name" value="Chaperone_Skp"/>
</dbReference>
<sequence length="200" mass="22957">MRKKISFIALIVAITLGGSVFTACNNQKTDNKPTTVQNTGNNGIKIAFVRLDSLYSKYQYYKDINEQLNKEAQASQKALASKLNAFGKAAEDFQRRVRTNAFVSQESAQMEQQKLANMQQEGQQFEAKLQQEMMNKNMAAMDKFQKKLQEEINKYNKDKGFTFILTDLNHQNLLYADSAYDITDELATFLNKEYSKEKDK</sequence>
<evidence type="ECO:0000256" key="1">
    <source>
        <dbReference type="ARBA" id="ARBA00009091"/>
    </source>
</evidence>
<dbReference type="RefSeq" id="WP_380078239.1">
    <property type="nucleotide sequence ID" value="NZ_JBHSGO010000130.1"/>
</dbReference>
<evidence type="ECO:0000256" key="4">
    <source>
        <dbReference type="SAM" id="SignalP"/>
    </source>
</evidence>
<feature type="signal peptide" evidence="4">
    <location>
        <begin position="1"/>
        <end position="22"/>
    </location>
</feature>
<keyword evidence="6" id="KW-1185">Reference proteome</keyword>
<evidence type="ECO:0000313" key="5">
    <source>
        <dbReference type="EMBL" id="MFC4665793.1"/>
    </source>
</evidence>
<protein>
    <submittedName>
        <fullName evidence="5">OmpH family outer membrane protein</fullName>
    </submittedName>
</protein>
<dbReference type="PANTHER" id="PTHR35089:SF1">
    <property type="entry name" value="CHAPERONE PROTEIN SKP"/>
    <property type="match status" value="1"/>
</dbReference>
<proteinExistence type="inferred from homology"/>
<gene>
    <name evidence="5" type="ORF">ACFO3G_04105</name>
</gene>
<dbReference type="Proteomes" id="UP001596020">
    <property type="component" value="Unassembled WGS sequence"/>
</dbReference>
<evidence type="ECO:0000256" key="2">
    <source>
        <dbReference type="ARBA" id="ARBA00022729"/>
    </source>
</evidence>
<keyword evidence="3" id="KW-0175">Coiled coil</keyword>
<dbReference type="InterPro" id="IPR024930">
    <property type="entry name" value="Skp_dom_sf"/>
</dbReference>
<dbReference type="SMART" id="SM00935">
    <property type="entry name" value="OmpH"/>
    <property type="match status" value="1"/>
</dbReference>
<dbReference type="PROSITE" id="PS51257">
    <property type="entry name" value="PROKAR_LIPOPROTEIN"/>
    <property type="match status" value="1"/>
</dbReference>
<comment type="caution">
    <text evidence="5">The sequence shown here is derived from an EMBL/GenBank/DDBJ whole genome shotgun (WGS) entry which is preliminary data.</text>
</comment>
<dbReference type="Pfam" id="PF03938">
    <property type="entry name" value="OmpH"/>
    <property type="match status" value="1"/>
</dbReference>
<name>A0ABV9K768_9PORP</name>
<organism evidence="5 6">
    <name type="scientific">Falsiporphyromonas endometrii</name>
    <dbReference type="NCBI Taxonomy" id="1387297"/>
    <lineage>
        <taxon>Bacteria</taxon>
        <taxon>Pseudomonadati</taxon>
        <taxon>Bacteroidota</taxon>
        <taxon>Bacteroidia</taxon>
        <taxon>Bacteroidales</taxon>
        <taxon>Porphyromonadaceae</taxon>
        <taxon>Falsiporphyromonas</taxon>
    </lineage>
</organism>
<evidence type="ECO:0000256" key="3">
    <source>
        <dbReference type="SAM" id="Coils"/>
    </source>
</evidence>
<comment type="similarity">
    <text evidence="1">Belongs to the Skp family.</text>
</comment>
<dbReference type="SUPFAM" id="SSF111384">
    <property type="entry name" value="OmpH-like"/>
    <property type="match status" value="1"/>
</dbReference>
<feature type="chain" id="PRO_5045456498" evidence="4">
    <location>
        <begin position="23"/>
        <end position="200"/>
    </location>
</feature>
<dbReference type="EMBL" id="JBHSGO010000130">
    <property type="protein sequence ID" value="MFC4665793.1"/>
    <property type="molecule type" value="Genomic_DNA"/>
</dbReference>
<dbReference type="Gene3D" id="3.30.910.20">
    <property type="entry name" value="Skp domain"/>
    <property type="match status" value="1"/>
</dbReference>
<dbReference type="PANTHER" id="PTHR35089">
    <property type="entry name" value="CHAPERONE PROTEIN SKP"/>
    <property type="match status" value="1"/>
</dbReference>